<dbReference type="FunFam" id="1.10.10.10:FF:000001">
    <property type="entry name" value="LysR family transcriptional regulator"/>
    <property type="match status" value="1"/>
</dbReference>
<comment type="caution">
    <text evidence="6">The sequence shown here is derived from an EMBL/GenBank/DDBJ whole genome shotgun (WGS) entry which is preliminary data.</text>
</comment>
<evidence type="ECO:0000256" key="2">
    <source>
        <dbReference type="ARBA" id="ARBA00023015"/>
    </source>
</evidence>
<dbReference type="InterPro" id="IPR005119">
    <property type="entry name" value="LysR_subst-bd"/>
</dbReference>
<dbReference type="EMBL" id="LQWY01000019">
    <property type="protein sequence ID" value="OAH61465.1"/>
    <property type="molecule type" value="Genomic_DNA"/>
</dbReference>
<dbReference type="Pfam" id="PF00126">
    <property type="entry name" value="HTH_1"/>
    <property type="match status" value="1"/>
</dbReference>
<keyword evidence="7" id="KW-1185">Reference proteome</keyword>
<comment type="similarity">
    <text evidence="1">Belongs to the LysR transcriptional regulatory family.</text>
</comment>
<gene>
    <name evidence="6" type="ORF">AWH49_12730</name>
</gene>
<dbReference type="CDD" id="cd05466">
    <property type="entry name" value="PBP2_LTTR_substrate"/>
    <property type="match status" value="1"/>
</dbReference>
<dbReference type="InterPro" id="IPR000847">
    <property type="entry name" value="LysR_HTH_N"/>
</dbReference>
<dbReference type="Pfam" id="PF03466">
    <property type="entry name" value="LysR_substrate"/>
    <property type="match status" value="1"/>
</dbReference>
<reference evidence="6 7" key="1">
    <citation type="submission" date="2016-01" db="EMBL/GenBank/DDBJ databases">
        <title>Investigation of taxonomic status of Bacillus aminovorans.</title>
        <authorList>
            <person name="Verma A."/>
            <person name="Pal Y."/>
            <person name="Krishnamurthi S."/>
        </authorList>
    </citation>
    <scope>NUCLEOTIDE SEQUENCE [LARGE SCALE GENOMIC DNA]</scope>
    <source>
        <strain evidence="6 7">DSM 1314</strain>
    </source>
</reference>
<evidence type="ECO:0000313" key="6">
    <source>
        <dbReference type="EMBL" id="OAH61465.1"/>
    </source>
</evidence>
<dbReference type="Proteomes" id="UP000076935">
    <property type="component" value="Unassembled WGS sequence"/>
</dbReference>
<dbReference type="InterPro" id="IPR036390">
    <property type="entry name" value="WH_DNA-bd_sf"/>
</dbReference>
<evidence type="ECO:0000313" key="7">
    <source>
        <dbReference type="Proteomes" id="UP000076935"/>
    </source>
</evidence>
<keyword evidence="3" id="KW-0238">DNA-binding</keyword>
<dbReference type="PRINTS" id="PR00039">
    <property type="entry name" value="HTHLYSR"/>
</dbReference>
<evidence type="ECO:0000256" key="3">
    <source>
        <dbReference type="ARBA" id="ARBA00023125"/>
    </source>
</evidence>
<dbReference type="GO" id="GO:0005829">
    <property type="term" value="C:cytosol"/>
    <property type="evidence" value="ECO:0007669"/>
    <property type="project" value="TreeGrafter"/>
</dbReference>
<evidence type="ECO:0000256" key="1">
    <source>
        <dbReference type="ARBA" id="ARBA00009437"/>
    </source>
</evidence>
<protein>
    <submittedName>
        <fullName evidence="6">LysR family transcriptional regulator</fullName>
    </submittedName>
</protein>
<dbReference type="GO" id="GO:0003700">
    <property type="term" value="F:DNA-binding transcription factor activity"/>
    <property type="evidence" value="ECO:0007669"/>
    <property type="project" value="InterPro"/>
</dbReference>
<dbReference type="InterPro" id="IPR036388">
    <property type="entry name" value="WH-like_DNA-bd_sf"/>
</dbReference>
<feature type="domain" description="HTH lysR-type" evidence="5">
    <location>
        <begin position="1"/>
        <end position="58"/>
    </location>
</feature>
<dbReference type="PANTHER" id="PTHR30419">
    <property type="entry name" value="HTH-TYPE TRANSCRIPTIONAL REGULATOR YBHD"/>
    <property type="match status" value="1"/>
</dbReference>
<dbReference type="InterPro" id="IPR050950">
    <property type="entry name" value="HTH-type_LysR_regulators"/>
</dbReference>
<dbReference type="SUPFAM" id="SSF53850">
    <property type="entry name" value="Periplasmic binding protein-like II"/>
    <property type="match status" value="1"/>
</dbReference>
<evidence type="ECO:0000256" key="4">
    <source>
        <dbReference type="ARBA" id="ARBA00023163"/>
    </source>
</evidence>
<dbReference type="GO" id="GO:0003677">
    <property type="term" value="F:DNA binding"/>
    <property type="evidence" value="ECO:0007669"/>
    <property type="project" value="UniProtKB-KW"/>
</dbReference>
<dbReference type="Gene3D" id="3.40.190.290">
    <property type="match status" value="1"/>
</dbReference>
<accession>A0A177L8B9</accession>
<dbReference type="PROSITE" id="PS50931">
    <property type="entry name" value="HTH_LYSR"/>
    <property type="match status" value="1"/>
</dbReference>
<dbReference type="AlphaFoldDB" id="A0A177L8B9"/>
<dbReference type="Gene3D" id="1.10.10.10">
    <property type="entry name" value="Winged helix-like DNA-binding domain superfamily/Winged helix DNA-binding domain"/>
    <property type="match status" value="1"/>
</dbReference>
<keyword evidence="4" id="KW-0804">Transcription</keyword>
<evidence type="ECO:0000259" key="5">
    <source>
        <dbReference type="PROSITE" id="PS50931"/>
    </source>
</evidence>
<dbReference type="RefSeq" id="WP_063965341.1">
    <property type="nucleotide sequence ID" value="NZ_JBCNAN010000002.1"/>
</dbReference>
<name>A0A177L8B9_9BACI</name>
<organism evidence="6 7">
    <name type="scientific">Domibacillus aminovorans</name>
    <dbReference type="NCBI Taxonomy" id="29332"/>
    <lineage>
        <taxon>Bacteria</taxon>
        <taxon>Bacillati</taxon>
        <taxon>Bacillota</taxon>
        <taxon>Bacilli</taxon>
        <taxon>Bacillales</taxon>
        <taxon>Bacillaceae</taxon>
        <taxon>Domibacillus</taxon>
    </lineage>
</organism>
<dbReference type="SUPFAM" id="SSF46785">
    <property type="entry name" value="Winged helix' DNA-binding domain"/>
    <property type="match status" value="1"/>
</dbReference>
<sequence length="306" mass="34581">MEFRQLEYFMAICEELHFTRAAEKLGITQPTLSHQIKALEGEVGMPLFDRIGKKIAITEAGLLLQEQCTNIFSNLKCASEKIRELQKMKRGKLAIGALPGEINHLASLQLLNFHYKYPDIQIKLVGVDDLYERVLKNEIDLAVTIIPIHADERVTTIPLYREEFFLTVPDTHPLASKEEIDFAEINKIPIIMFPQTHQCRILVDITCNSIGFKIQPHIETNTFESIISLVRAGAGATILSKTLLNLNDTSKLKMIKIVNPTICRQVGIVIHKDKYIGFAARHFIDLLTDHVKSLNLKEPINCDAIG</sequence>
<proteinExistence type="inferred from homology"/>
<keyword evidence="2" id="KW-0805">Transcription regulation</keyword>